<gene>
    <name evidence="2" type="ORF">G6N73_17840</name>
</gene>
<feature type="region of interest" description="Disordered" evidence="1">
    <location>
        <begin position="1"/>
        <end position="34"/>
    </location>
</feature>
<dbReference type="AlphaFoldDB" id="A0A6G4WFK1"/>
<feature type="compositionally biased region" description="Low complexity" evidence="1">
    <location>
        <begin position="15"/>
        <end position="27"/>
    </location>
</feature>
<dbReference type="RefSeq" id="WP_165029938.1">
    <property type="nucleotide sequence ID" value="NZ_JAAKZF010000025.1"/>
</dbReference>
<dbReference type="EMBL" id="JAAKZF010000025">
    <property type="protein sequence ID" value="NGO53006.1"/>
    <property type="molecule type" value="Genomic_DNA"/>
</dbReference>
<sequence>MTPFDASMPSASVLRSPQARSSSTRRSSSIRERQRYHLNGNYTLDEPRPIVGLRLRLFDDSYFVDAGMFWEKSRTK</sequence>
<evidence type="ECO:0000313" key="2">
    <source>
        <dbReference type="EMBL" id="NGO53006.1"/>
    </source>
</evidence>
<organism evidence="2 3">
    <name type="scientific">Allomesorhizobium camelthorni</name>
    <dbReference type="NCBI Taxonomy" id="475069"/>
    <lineage>
        <taxon>Bacteria</taxon>
        <taxon>Pseudomonadati</taxon>
        <taxon>Pseudomonadota</taxon>
        <taxon>Alphaproteobacteria</taxon>
        <taxon>Hyphomicrobiales</taxon>
        <taxon>Phyllobacteriaceae</taxon>
        <taxon>Allomesorhizobium</taxon>
    </lineage>
</organism>
<reference evidence="2 3" key="1">
    <citation type="submission" date="2020-02" db="EMBL/GenBank/DDBJ databases">
        <title>Genome sequence of strain CCNWXJ40-4.</title>
        <authorList>
            <person name="Gao J."/>
            <person name="Sun J."/>
        </authorList>
    </citation>
    <scope>NUCLEOTIDE SEQUENCE [LARGE SCALE GENOMIC DNA]</scope>
    <source>
        <strain evidence="2 3">CCNWXJ 40-4</strain>
    </source>
</reference>
<accession>A0A6G4WFK1</accession>
<dbReference type="Proteomes" id="UP001642900">
    <property type="component" value="Unassembled WGS sequence"/>
</dbReference>
<proteinExistence type="predicted"/>
<evidence type="ECO:0000256" key="1">
    <source>
        <dbReference type="SAM" id="MobiDB-lite"/>
    </source>
</evidence>
<protein>
    <submittedName>
        <fullName evidence="2">Uncharacterized protein</fullName>
    </submittedName>
</protein>
<comment type="caution">
    <text evidence="2">The sequence shown here is derived from an EMBL/GenBank/DDBJ whole genome shotgun (WGS) entry which is preliminary data.</text>
</comment>
<evidence type="ECO:0000313" key="3">
    <source>
        <dbReference type="Proteomes" id="UP001642900"/>
    </source>
</evidence>
<name>A0A6G4WFK1_9HYPH</name>
<keyword evidence="3" id="KW-1185">Reference proteome</keyword>